<feature type="compositionally biased region" description="Gly residues" evidence="11">
    <location>
        <begin position="606"/>
        <end position="621"/>
    </location>
</feature>
<dbReference type="GO" id="GO:0051082">
    <property type="term" value="F:unfolded protein binding"/>
    <property type="evidence" value="ECO:0007669"/>
    <property type="project" value="InterPro"/>
</dbReference>
<dbReference type="InterPro" id="IPR043129">
    <property type="entry name" value="ATPase_NBD"/>
</dbReference>
<dbReference type="PRINTS" id="PR00301">
    <property type="entry name" value="HEATSHOCK70"/>
</dbReference>
<keyword evidence="10" id="KW-0175">Coiled coil</keyword>
<dbReference type="FunFam" id="3.30.420.40:FF:000004">
    <property type="entry name" value="Molecular chaperone DnaK"/>
    <property type="match status" value="1"/>
</dbReference>
<dbReference type="InterPro" id="IPR013126">
    <property type="entry name" value="Hsp_70_fam"/>
</dbReference>
<feature type="coiled-coil region" evidence="10">
    <location>
        <begin position="246"/>
        <end position="273"/>
    </location>
</feature>
<dbReference type="InterPro" id="IPR029047">
    <property type="entry name" value="HSP70_peptide-bd_sf"/>
</dbReference>
<dbReference type="EMBL" id="FOMS01000010">
    <property type="protein sequence ID" value="SFE50554.1"/>
    <property type="molecule type" value="Genomic_DNA"/>
</dbReference>
<evidence type="ECO:0000256" key="7">
    <source>
        <dbReference type="ARBA" id="ARBA00023186"/>
    </source>
</evidence>
<protein>
    <recommendedName>
        <fullName evidence="2 8">Chaperone protein DnaK</fullName>
    </recommendedName>
    <alternativeName>
        <fullName evidence="8">HSP70</fullName>
    </alternativeName>
    <alternativeName>
        <fullName evidence="8">Heat shock 70 kDa protein</fullName>
    </alternativeName>
    <alternativeName>
        <fullName evidence="8">Heat shock protein 70</fullName>
    </alternativeName>
</protein>
<keyword evidence="4 8" id="KW-0547">Nucleotide-binding</keyword>
<evidence type="ECO:0000256" key="9">
    <source>
        <dbReference type="RuleBase" id="RU003322"/>
    </source>
</evidence>
<evidence type="ECO:0000256" key="6">
    <source>
        <dbReference type="ARBA" id="ARBA00023016"/>
    </source>
</evidence>
<dbReference type="InterPro" id="IPR018181">
    <property type="entry name" value="Heat_shock_70_CS"/>
</dbReference>
<dbReference type="Proteomes" id="UP000325289">
    <property type="component" value="Unassembled WGS sequence"/>
</dbReference>
<evidence type="ECO:0000256" key="1">
    <source>
        <dbReference type="ARBA" id="ARBA00007381"/>
    </source>
</evidence>
<accession>A0A1I2B311</accession>
<comment type="induction">
    <text evidence="8">By stress conditions e.g. heat shock.</text>
</comment>
<name>A0A1I2B311_9RHOB</name>
<dbReference type="NCBIfam" id="NF001413">
    <property type="entry name" value="PRK00290.1"/>
    <property type="match status" value="1"/>
</dbReference>
<dbReference type="Gene3D" id="2.60.34.10">
    <property type="entry name" value="Substrate Binding Domain Of DNAk, Chain A, domain 1"/>
    <property type="match status" value="1"/>
</dbReference>
<keyword evidence="3 8" id="KW-0597">Phosphoprotein</keyword>
<dbReference type="PROSITE" id="PS00329">
    <property type="entry name" value="HSP70_2"/>
    <property type="match status" value="1"/>
</dbReference>
<dbReference type="Gene3D" id="1.20.1270.10">
    <property type="match status" value="1"/>
</dbReference>
<dbReference type="SUPFAM" id="SSF100920">
    <property type="entry name" value="Heat shock protein 70kD (HSP70), peptide-binding domain"/>
    <property type="match status" value="1"/>
</dbReference>
<evidence type="ECO:0000313" key="13">
    <source>
        <dbReference type="Proteomes" id="UP000325289"/>
    </source>
</evidence>
<evidence type="ECO:0000256" key="3">
    <source>
        <dbReference type="ARBA" id="ARBA00022553"/>
    </source>
</evidence>
<sequence>MGKVIGIDLGTTNSCVAIMDGSQSKVIENAEGARTTPSIVAFTDDERLVGQPAKRQAVTNPTNTIFGVKRLVGRRQDDPDLAKDKKNMPYEIVDGGNGDAWVEAKGEKYSPSQISAFILQKMKETAESYLGEEVTQAVITVPAYFNDQQRQATKDAGKIAGLEVLRIINEPTAAALAYGLDKKESKTIAVYDLGGGTFDVTILEIDDGLFEVKSTNGDTFLGGEDFDMRIVNYLADEFKKENQVDLTQDKMALQRLKEAAEKAKIELSSASQTEINQPFISMGSNGQPLHMVMKLTRAKLESLVGDLIKGSIKPCQAALKDAGLSTDDIDEVVLVGGQTRMPKVIEEVTKFFGKEPHKGVNPDEVVAMGAAIQAGVLQGDVKDVVLLDVTPLSLGIETLGGVFTRLIDRNTTIPTKKSQIFSTAEDNQNAVTIRVFQGEREMASDNKMLGQFNLEDIPPAPRGMPQIEVTFDIDANGIVHVGAKDKGTNKEQKITIQASGGLSESDIEQMVKDAEENAEADKKRRDLVDARNQAESLIHSTEKSVEEHGDKVDPSTVEAIELAIAALKDELEKEDAEKIRSGIQNVTEASMKLGEAIYKAQQSEGSDGGDGSDGGEGGGNASGDDDIVDADFEDLDDSKRA</sequence>
<dbReference type="Pfam" id="PF00012">
    <property type="entry name" value="HSP70"/>
    <property type="match status" value="1"/>
</dbReference>
<dbReference type="FunFam" id="1.20.1270.10:FF:000001">
    <property type="entry name" value="Molecular chaperone DnaK"/>
    <property type="match status" value="1"/>
</dbReference>
<keyword evidence="7 8" id="KW-0143">Chaperone</keyword>
<dbReference type="OrthoDB" id="9766019at2"/>
<evidence type="ECO:0000256" key="10">
    <source>
        <dbReference type="SAM" id="Coils"/>
    </source>
</evidence>
<dbReference type="InterPro" id="IPR012725">
    <property type="entry name" value="Chaperone_DnaK"/>
</dbReference>
<dbReference type="SUPFAM" id="SSF100934">
    <property type="entry name" value="Heat shock protein 70kD (HSP70), C-terminal subdomain"/>
    <property type="match status" value="1"/>
</dbReference>
<dbReference type="Gene3D" id="3.30.420.40">
    <property type="match status" value="2"/>
</dbReference>
<comment type="similarity">
    <text evidence="1 8 9">Belongs to the heat shock protein 70 family.</text>
</comment>
<dbReference type="AlphaFoldDB" id="A0A1I2B311"/>
<feature type="region of interest" description="Disordered" evidence="11">
    <location>
        <begin position="595"/>
        <end position="641"/>
    </location>
</feature>
<dbReference type="InterPro" id="IPR029048">
    <property type="entry name" value="HSP70_C_sf"/>
</dbReference>
<dbReference type="PROSITE" id="PS01036">
    <property type="entry name" value="HSP70_3"/>
    <property type="match status" value="1"/>
</dbReference>
<evidence type="ECO:0000256" key="5">
    <source>
        <dbReference type="ARBA" id="ARBA00022840"/>
    </source>
</evidence>
<reference evidence="12 13" key="1">
    <citation type="submission" date="2016-10" db="EMBL/GenBank/DDBJ databases">
        <authorList>
            <person name="Varghese N."/>
            <person name="Submissions S."/>
        </authorList>
    </citation>
    <scope>NUCLEOTIDE SEQUENCE [LARGE SCALE GENOMIC DNA]</scope>
    <source>
        <strain evidence="13">YIM D21,KCTC 23444,ACCC 10710</strain>
    </source>
</reference>
<dbReference type="NCBIfam" id="TIGR02350">
    <property type="entry name" value="prok_dnaK"/>
    <property type="match status" value="1"/>
</dbReference>
<dbReference type="NCBIfam" id="NF003520">
    <property type="entry name" value="PRK05183.1"/>
    <property type="match status" value="1"/>
</dbReference>
<comment type="function">
    <text evidence="8">Acts as a chaperone.</text>
</comment>
<dbReference type="HAMAP" id="MF_00332">
    <property type="entry name" value="DnaK"/>
    <property type="match status" value="1"/>
</dbReference>
<feature type="modified residue" description="Phosphothreonine; by autocatalysis" evidence="8">
    <location>
        <position position="197"/>
    </location>
</feature>
<keyword evidence="13" id="KW-1185">Reference proteome</keyword>
<dbReference type="GO" id="GO:0140662">
    <property type="term" value="F:ATP-dependent protein folding chaperone"/>
    <property type="evidence" value="ECO:0007669"/>
    <property type="project" value="InterPro"/>
</dbReference>
<evidence type="ECO:0000256" key="11">
    <source>
        <dbReference type="SAM" id="MobiDB-lite"/>
    </source>
</evidence>
<dbReference type="PANTHER" id="PTHR19375">
    <property type="entry name" value="HEAT SHOCK PROTEIN 70KDA"/>
    <property type="match status" value="1"/>
</dbReference>
<proteinExistence type="evidence at transcript level"/>
<keyword evidence="6 8" id="KW-0346">Stress response</keyword>
<evidence type="ECO:0000256" key="8">
    <source>
        <dbReference type="HAMAP-Rule" id="MF_00332"/>
    </source>
</evidence>
<dbReference type="FunFam" id="3.90.640.10:FF:000003">
    <property type="entry name" value="Molecular chaperone DnaK"/>
    <property type="match status" value="1"/>
</dbReference>
<dbReference type="RefSeq" id="WP_149756957.1">
    <property type="nucleotide sequence ID" value="NZ_FOMS01000010.1"/>
</dbReference>
<evidence type="ECO:0000256" key="2">
    <source>
        <dbReference type="ARBA" id="ARBA00014415"/>
    </source>
</evidence>
<dbReference type="FunFam" id="2.60.34.10:FF:000014">
    <property type="entry name" value="Chaperone protein DnaK HSP70"/>
    <property type="match status" value="1"/>
</dbReference>
<dbReference type="PROSITE" id="PS00297">
    <property type="entry name" value="HSP70_1"/>
    <property type="match status" value="1"/>
</dbReference>
<keyword evidence="5 8" id="KW-0067">ATP-binding</keyword>
<dbReference type="SUPFAM" id="SSF53067">
    <property type="entry name" value="Actin-like ATPase domain"/>
    <property type="match status" value="2"/>
</dbReference>
<gene>
    <name evidence="8" type="primary">dnaK</name>
    <name evidence="12" type="ORF">SAMN04515678_110173</name>
</gene>
<feature type="compositionally biased region" description="Acidic residues" evidence="11">
    <location>
        <begin position="623"/>
        <end position="641"/>
    </location>
</feature>
<dbReference type="GO" id="GO:0005524">
    <property type="term" value="F:ATP binding"/>
    <property type="evidence" value="ECO:0007669"/>
    <property type="project" value="UniProtKB-UniRule"/>
</dbReference>
<evidence type="ECO:0000256" key="4">
    <source>
        <dbReference type="ARBA" id="ARBA00022741"/>
    </source>
</evidence>
<evidence type="ECO:0000313" key="12">
    <source>
        <dbReference type="EMBL" id="SFE50554.1"/>
    </source>
</evidence>
<dbReference type="Gene3D" id="3.90.640.10">
    <property type="entry name" value="Actin, Chain A, domain 4"/>
    <property type="match status" value="1"/>
</dbReference>
<organism evidence="12 13">
    <name type="scientific">Roseivivax sediminis</name>
    <dbReference type="NCBI Taxonomy" id="936889"/>
    <lineage>
        <taxon>Bacteria</taxon>
        <taxon>Pseudomonadati</taxon>
        <taxon>Pseudomonadota</taxon>
        <taxon>Alphaproteobacteria</taxon>
        <taxon>Rhodobacterales</taxon>
        <taxon>Roseobacteraceae</taxon>
        <taxon>Roseivivax</taxon>
    </lineage>
</organism>